<dbReference type="InterPro" id="IPR039045">
    <property type="entry name" value="SCHIP_1"/>
</dbReference>
<evidence type="ECO:0000313" key="3">
    <source>
        <dbReference type="EMBL" id="KAJ3582686.1"/>
    </source>
</evidence>
<dbReference type="GO" id="GO:0035332">
    <property type="term" value="P:positive regulation of hippo signaling"/>
    <property type="evidence" value="ECO:0007669"/>
    <property type="project" value="TreeGrafter"/>
</dbReference>
<feature type="compositionally biased region" description="Low complexity" evidence="1">
    <location>
        <begin position="83"/>
        <end position="94"/>
    </location>
</feature>
<feature type="region of interest" description="Disordered" evidence="1">
    <location>
        <begin position="58"/>
        <end position="101"/>
    </location>
</feature>
<proteinExistence type="predicted"/>
<dbReference type="Proteomes" id="UP001148018">
    <property type="component" value="Unassembled WGS sequence"/>
</dbReference>
<dbReference type="AlphaFoldDB" id="A0A9Q0I3X7"/>
<dbReference type="InterPro" id="IPR015649">
    <property type="entry name" value="SCHIP_1_C"/>
</dbReference>
<comment type="caution">
    <text evidence="3">The sequence shown here is derived from an EMBL/GenBank/DDBJ whole genome shotgun (WGS) entry which is preliminary data.</text>
</comment>
<feature type="domain" description="Schwannomin interacting protein 1 C-terminal" evidence="2">
    <location>
        <begin position="103"/>
        <end position="164"/>
    </location>
</feature>
<dbReference type="EMBL" id="JANIIK010000852">
    <property type="protein sequence ID" value="KAJ3582686.1"/>
    <property type="molecule type" value="Genomic_DNA"/>
</dbReference>
<protein>
    <recommendedName>
        <fullName evidence="2">Schwannomin interacting protein 1 C-terminal domain-containing protein</fullName>
    </recommendedName>
</protein>
<dbReference type="PANTHER" id="PTHR13103">
    <property type="entry name" value="SCHWANNOMIN INTERACTING PROTEIN 1"/>
    <property type="match status" value="1"/>
</dbReference>
<dbReference type="GO" id="GO:0030054">
    <property type="term" value="C:cell junction"/>
    <property type="evidence" value="ECO:0007669"/>
    <property type="project" value="TreeGrafter"/>
</dbReference>
<dbReference type="OrthoDB" id="5957108at2759"/>
<evidence type="ECO:0000256" key="1">
    <source>
        <dbReference type="SAM" id="MobiDB-lite"/>
    </source>
</evidence>
<sequence length="167" mass="18756">VPSGSLERCRRPVCWTDAGRRQKSCEDWEDGEEDVHMTELTSRLQTRVNLQLCFINNSESDEEEEREGSGQKKASVPVPRQTAPQGPQAPQGPAKSRSLSGFRKALRSLRDRLRTDLTPQELKALSSSLGRAIQDLNSELVGLLQSRDLLRTEQDAMLVEVQDLRSL</sequence>
<evidence type="ECO:0000313" key="4">
    <source>
        <dbReference type="Proteomes" id="UP001148018"/>
    </source>
</evidence>
<accession>A0A9Q0I3X7</accession>
<organism evidence="3 4">
    <name type="scientific">Muraenolepis orangiensis</name>
    <name type="common">Patagonian moray cod</name>
    <dbReference type="NCBI Taxonomy" id="630683"/>
    <lineage>
        <taxon>Eukaryota</taxon>
        <taxon>Metazoa</taxon>
        <taxon>Chordata</taxon>
        <taxon>Craniata</taxon>
        <taxon>Vertebrata</taxon>
        <taxon>Euteleostomi</taxon>
        <taxon>Actinopterygii</taxon>
        <taxon>Neopterygii</taxon>
        <taxon>Teleostei</taxon>
        <taxon>Neoteleostei</taxon>
        <taxon>Acanthomorphata</taxon>
        <taxon>Zeiogadaria</taxon>
        <taxon>Gadariae</taxon>
        <taxon>Gadiformes</taxon>
        <taxon>Muraenolepidoidei</taxon>
        <taxon>Muraenolepididae</taxon>
        <taxon>Muraenolepis</taxon>
    </lineage>
</organism>
<gene>
    <name evidence="3" type="ORF">NHX12_000370</name>
</gene>
<reference evidence="3" key="1">
    <citation type="submission" date="2022-07" db="EMBL/GenBank/DDBJ databases">
        <title>Chromosome-level genome of Muraenolepis orangiensis.</title>
        <authorList>
            <person name="Kim J."/>
        </authorList>
    </citation>
    <scope>NUCLEOTIDE SEQUENCE</scope>
    <source>
        <strain evidence="3">KU_S4_2022</strain>
        <tissue evidence="3">Muscle</tissue>
    </source>
</reference>
<dbReference type="Pfam" id="PF10148">
    <property type="entry name" value="SCHIP-1_C"/>
    <property type="match status" value="2"/>
</dbReference>
<name>A0A9Q0I3X7_9TELE</name>
<dbReference type="PANTHER" id="PTHR13103:SF4">
    <property type="entry name" value="SCHWANNOMIN-INTERACTING PROTEIN 1-LIKE ISOFORM X1"/>
    <property type="match status" value="1"/>
</dbReference>
<evidence type="ECO:0000259" key="2">
    <source>
        <dbReference type="Pfam" id="PF10148"/>
    </source>
</evidence>
<dbReference type="GO" id="GO:0005886">
    <property type="term" value="C:plasma membrane"/>
    <property type="evidence" value="ECO:0007669"/>
    <property type="project" value="TreeGrafter"/>
</dbReference>
<keyword evidence="4" id="KW-1185">Reference proteome</keyword>
<feature type="domain" description="Schwannomin interacting protein 1 C-terminal" evidence="2">
    <location>
        <begin position="30"/>
        <end position="84"/>
    </location>
</feature>
<feature type="non-terminal residue" evidence="3">
    <location>
        <position position="1"/>
    </location>
</feature>